<keyword evidence="6 9" id="KW-1133">Transmembrane helix</keyword>
<dbReference type="EMBL" id="CANL01000010">
    <property type="protein sequence ID" value="CCM63152.1"/>
    <property type="molecule type" value="Genomic_DNA"/>
</dbReference>
<comment type="subcellular location">
    <subcellularLocation>
        <location evidence="1">Cell membrane</location>
        <topology evidence="1">Multi-pass membrane protein</topology>
    </subcellularLocation>
</comment>
<keyword evidence="5 9" id="KW-0812">Transmembrane</keyword>
<dbReference type="AlphaFoldDB" id="R4Z3J0"/>
<evidence type="ECO:0000256" key="7">
    <source>
        <dbReference type="ARBA" id="ARBA00023136"/>
    </source>
</evidence>
<keyword evidence="4" id="KW-1003">Cell membrane</keyword>
<dbReference type="InterPro" id="IPR002549">
    <property type="entry name" value="AI-2E-like"/>
</dbReference>
<dbReference type="Proteomes" id="UP000018291">
    <property type="component" value="Unassembled WGS sequence"/>
</dbReference>
<dbReference type="GO" id="GO:0055085">
    <property type="term" value="P:transmembrane transport"/>
    <property type="evidence" value="ECO:0007669"/>
    <property type="project" value="TreeGrafter"/>
</dbReference>
<evidence type="ECO:0000256" key="4">
    <source>
        <dbReference type="ARBA" id="ARBA00022475"/>
    </source>
</evidence>
<reference evidence="10 11" key="1">
    <citation type="journal article" date="2013" name="ISME J.">
        <title>Metabolic model for the filamentous 'Candidatus Microthrix parvicella' based on genomic and metagenomic analyses.</title>
        <authorList>
            <person name="Jon McIlroy S."/>
            <person name="Kristiansen R."/>
            <person name="Albertsen M."/>
            <person name="Michael Karst S."/>
            <person name="Rossetti S."/>
            <person name="Lund Nielsen J."/>
            <person name="Tandoi V."/>
            <person name="James Seviour R."/>
            <person name="Nielsen P.H."/>
        </authorList>
    </citation>
    <scope>NUCLEOTIDE SEQUENCE [LARGE SCALE GENOMIC DNA]</scope>
    <source>
        <strain evidence="10 11">RN1</strain>
    </source>
</reference>
<feature type="transmembrane region" description="Helical" evidence="9">
    <location>
        <begin position="144"/>
        <end position="162"/>
    </location>
</feature>
<dbReference type="STRING" id="1229780.BN381_180029"/>
<evidence type="ECO:0000256" key="3">
    <source>
        <dbReference type="ARBA" id="ARBA00022448"/>
    </source>
</evidence>
<protein>
    <recommendedName>
        <fullName evidence="12">AI-2E family transporter</fullName>
    </recommendedName>
</protein>
<organism evidence="10 11">
    <name type="scientific">Candidatus Neomicrothrix parvicella RN1</name>
    <dbReference type="NCBI Taxonomy" id="1229780"/>
    <lineage>
        <taxon>Bacteria</taxon>
        <taxon>Bacillati</taxon>
        <taxon>Actinomycetota</taxon>
        <taxon>Acidimicrobiia</taxon>
        <taxon>Acidimicrobiales</taxon>
        <taxon>Microthrixaceae</taxon>
        <taxon>Candidatus Neomicrothrix</taxon>
    </lineage>
</organism>
<evidence type="ECO:0000256" key="1">
    <source>
        <dbReference type="ARBA" id="ARBA00004651"/>
    </source>
</evidence>
<comment type="similarity">
    <text evidence="2">Belongs to the autoinducer-2 exporter (AI-2E) (TC 2.A.86) family.</text>
</comment>
<dbReference type="eggNOG" id="COG0628">
    <property type="taxonomic scope" value="Bacteria"/>
</dbReference>
<dbReference type="GO" id="GO:0005886">
    <property type="term" value="C:plasma membrane"/>
    <property type="evidence" value="ECO:0007669"/>
    <property type="project" value="UniProtKB-SubCell"/>
</dbReference>
<feature type="transmembrane region" description="Helical" evidence="9">
    <location>
        <begin position="436"/>
        <end position="465"/>
    </location>
</feature>
<evidence type="ECO:0008006" key="12">
    <source>
        <dbReference type="Google" id="ProtNLM"/>
    </source>
</evidence>
<feature type="transmembrane region" description="Helical" evidence="9">
    <location>
        <begin position="387"/>
        <end position="415"/>
    </location>
</feature>
<feature type="transmembrane region" description="Helical" evidence="9">
    <location>
        <begin position="283"/>
        <end position="302"/>
    </location>
</feature>
<dbReference type="HOGENOM" id="CLU_031275_6_2_11"/>
<keyword evidence="11" id="KW-1185">Reference proteome</keyword>
<dbReference type="PANTHER" id="PTHR21716:SF53">
    <property type="entry name" value="PERMEASE PERM-RELATED"/>
    <property type="match status" value="1"/>
</dbReference>
<evidence type="ECO:0000256" key="2">
    <source>
        <dbReference type="ARBA" id="ARBA00009773"/>
    </source>
</evidence>
<proteinExistence type="inferred from homology"/>
<feature type="transmembrane region" description="Helical" evidence="9">
    <location>
        <begin position="342"/>
        <end position="367"/>
    </location>
</feature>
<dbReference type="PANTHER" id="PTHR21716">
    <property type="entry name" value="TRANSMEMBRANE PROTEIN"/>
    <property type="match status" value="1"/>
</dbReference>
<feature type="transmembrane region" description="Helical" evidence="9">
    <location>
        <begin position="168"/>
        <end position="186"/>
    </location>
</feature>
<feature type="transmembrane region" description="Helical" evidence="9">
    <location>
        <begin position="198"/>
        <end position="219"/>
    </location>
</feature>
<evidence type="ECO:0000313" key="10">
    <source>
        <dbReference type="EMBL" id="CCM63152.1"/>
    </source>
</evidence>
<accession>R4Z3J0</accession>
<evidence type="ECO:0000256" key="9">
    <source>
        <dbReference type="SAM" id="Phobius"/>
    </source>
</evidence>
<evidence type="ECO:0000256" key="8">
    <source>
        <dbReference type="SAM" id="MobiDB-lite"/>
    </source>
</evidence>
<keyword evidence="3" id="KW-0813">Transport</keyword>
<sequence>MVAFVLVMACVPFEEVVGVSFTERCWGCGGLVERHCGAHDLHLDRWCGEHSDGLEGTLERPDGSVGCMGWSDSLVTGDDQRPGYVYGDEMSALADDHASEGRDSPRGPIAEGEMPDDVVAAARAGAAQSVSPPAWLNKWVWQSLWKVVAVGLTTFVLVSMAWRAQSLLRLLGLSLFFAIAMVPAVNHLHAKRGWKRGAAVGAIYAVVLLFLVLMVVVLIPGVSDFAGEVGKNGDKWVTELNAKGQELIGKDLIGQAKGDDAVVSANDAITKFSKNLGGIASEGLGLIFNLATIALFTFYFAADWPRIQKALLGRMPPRRQKVTGWVMDTAIEQTGGYFYSRLLLMLINGGLFFVVMLLIGMPVVYALPMSVFEGFVAEFIPAVGTYIGAAVPIVMTLAVQGFGAGLILLVWTLIYQQGENYWLSPKLSAETMSINGGVAFGAALAGGAIAGPMGAFMALPFAALITSIIANSGKTYAVVYASAYGEQPPGGSNPAVDDVATSNTGTAELDTSPGEAPPPGG</sequence>
<name>R4Z3J0_9ACTN</name>
<gene>
    <name evidence="10" type="ORF">BN381_180029</name>
</gene>
<dbReference type="Pfam" id="PF01594">
    <property type="entry name" value="AI-2E_transport"/>
    <property type="match status" value="1"/>
</dbReference>
<evidence type="ECO:0000313" key="11">
    <source>
        <dbReference type="Proteomes" id="UP000018291"/>
    </source>
</evidence>
<comment type="caution">
    <text evidence="10">The sequence shown here is derived from an EMBL/GenBank/DDBJ whole genome shotgun (WGS) entry which is preliminary data.</text>
</comment>
<feature type="region of interest" description="Disordered" evidence="8">
    <location>
        <begin position="486"/>
        <end position="521"/>
    </location>
</feature>
<keyword evidence="7 9" id="KW-0472">Membrane</keyword>
<evidence type="ECO:0000256" key="6">
    <source>
        <dbReference type="ARBA" id="ARBA00022989"/>
    </source>
</evidence>
<evidence type="ECO:0000256" key="5">
    <source>
        <dbReference type="ARBA" id="ARBA00022692"/>
    </source>
</evidence>